<comment type="pathway">
    <text evidence="1 9">Amino-acid biosynthesis; L-arginine biosynthesis; N(2)-acetyl-L-ornithine from L-glutamate: step 2/4.</text>
</comment>
<organism evidence="11 12">
    <name type="scientific">Carnobacterium viridans</name>
    <dbReference type="NCBI Taxonomy" id="174587"/>
    <lineage>
        <taxon>Bacteria</taxon>
        <taxon>Bacillati</taxon>
        <taxon>Bacillota</taxon>
        <taxon>Bacilli</taxon>
        <taxon>Lactobacillales</taxon>
        <taxon>Carnobacteriaceae</taxon>
        <taxon>Carnobacterium</taxon>
    </lineage>
</organism>
<evidence type="ECO:0000259" key="10">
    <source>
        <dbReference type="Pfam" id="PF00696"/>
    </source>
</evidence>
<sequence length="267" mass="29171">MDILIMKIGGSIQDKLPESFYQMIAQLQQTKKCYPVIVHGGGPMINELLERLAIPTKFVNGLRVTTKEVLTVVEMVLSGSINNEIVTHCQIQQLQAIGMSGIDHGLLKVKPIKTIKEIGFVGEVTEVNTAFLMNLLENNIIPVISPIGMDETGQHYNINGDMAAAAIAKAVGGKLAFISNVPGVMEQKKDYLKIHSSLTKGEAEQLIKEEIITDGMIPKVRSAIGSLSIHMKQAVILNGLKPEDIASYLKGNEVGTRFVYKEEVIYG</sequence>
<dbReference type="InterPro" id="IPR037528">
    <property type="entry name" value="ArgB"/>
</dbReference>
<dbReference type="OrthoDB" id="9803155at2"/>
<accession>A0A1H1ASQ3</accession>
<feature type="site" description="Transition state stabilizer" evidence="9">
    <location>
        <position position="7"/>
    </location>
</feature>
<keyword evidence="2 9" id="KW-0055">Arginine biosynthesis</keyword>
<dbReference type="Gene3D" id="3.40.1160.10">
    <property type="entry name" value="Acetylglutamate kinase-like"/>
    <property type="match status" value="1"/>
</dbReference>
<dbReference type="UniPathway" id="UPA00068">
    <property type="reaction ID" value="UER00107"/>
</dbReference>
<keyword evidence="7 9" id="KW-0067">ATP-binding</keyword>
<dbReference type="Pfam" id="PF00696">
    <property type="entry name" value="AA_kinase"/>
    <property type="match status" value="1"/>
</dbReference>
<dbReference type="InterPro" id="IPR004662">
    <property type="entry name" value="AcgluKinase_fam"/>
</dbReference>
<evidence type="ECO:0000256" key="7">
    <source>
        <dbReference type="ARBA" id="ARBA00022840"/>
    </source>
</evidence>
<dbReference type="InterPro" id="IPR001048">
    <property type="entry name" value="Asp/Glu/Uridylate_kinase"/>
</dbReference>
<feature type="binding site" evidence="9">
    <location>
        <position position="63"/>
    </location>
    <ligand>
        <name>substrate</name>
    </ligand>
</feature>
<reference evidence="12" key="1">
    <citation type="submission" date="2016-10" db="EMBL/GenBank/DDBJ databases">
        <authorList>
            <person name="Varghese N."/>
            <person name="Submissions S."/>
        </authorList>
    </citation>
    <scope>NUCLEOTIDE SEQUENCE [LARGE SCALE GENOMIC DNA]</scope>
    <source>
        <strain evidence="12">MPL-11</strain>
    </source>
</reference>
<feature type="binding site" evidence="9">
    <location>
        <position position="157"/>
    </location>
    <ligand>
        <name>substrate</name>
    </ligand>
</feature>
<dbReference type="PANTHER" id="PTHR23342:SF0">
    <property type="entry name" value="N-ACETYLGLUTAMATE SYNTHASE, MITOCHONDRIAL"/>
    <property type="match status" value="1"/>
</dbReference>
<keyword evidence="4 9" id="KW-0808">Transferase</keyword>
<dbReference type="SUPFAM" id="SSF53633">
    <property type="entry name" value="Carbamate kinase-like"/>
    <property type="match status" value="1"/>
</dbReference>
<proteinExistence type="inferred from homology"/>
<dbReference type="GO" id="GO:0005524">
    <property type="term" value="F:ATP binding"/>
    <property type="evidence" value="ECO:0007669"/>
    <property type="project" value="UniProtKB-UniRule"/>
</dbReference>
<protein>
    <recommendedName>
        <fullName evidence="9">Acetylglutamate kinase</fullName>
        <ecNumber evidence="9">2.7.2.8</ecNumber>
    </recommendedName>
    <alternativeName>
        <fullName evidence="9">N-acetyl-L-glutamate 5-phosphotransferase</fullName>
    </alternativeName>
    <alternativeName>
        <fullName evidence="9">NAG kinase</fullName>
        <shortName evidence="9">NAGK</shortName>
    </alternativeName>
</protein>
<dbReference type="PANTHER" id="PTHR23342">
    <property type="entry name" value="N-ACETYLGLUTAMATE SYNTHASE"/>
    <property type="match status" value="1"/>
</dbReference>
<feature type="site" description="Transition state stabilizer" evidence="9">
    <location>
        <position position="219"/>
    </location>
</feature>
<evidence type="ECO:0000256" key="6">
    <source>
        <dbReference type="ARBA" id="ARBA00022777"/>
    </source>
</evidence>
<dbReference type="InterPro" id="IPR036393">
    <property type="entry name" value="AceGlu_kinase-like_sf"/>
</dbReference>
<keyword evidence="5 9" id="KW-0547">Nucleotide-binding</keyword>
<comment type="catalytic activity">
    <reaction evidence="8 9">
        <text>N-acetyl-L-glutamate + ATP = N-acetyl-L-glutamyl 5-phosphate + ADP</text>
        <dbReference type="Rhea" id="RHEA:14629"/>
        <dbReference type="ChEBI" id="CHEBI:30616"/>
        <dbReference type="ChEBI" id="CHEBI:44337"/>
        <dbReference type="ChEBI" id="CHEBI:57936"/>
        <dbReference type="ChEBI" id="CHEBI:456216"/>
        <dbReference type="EC" id="2.7.2.8"/>
    </reaction>
</comment>
<evidence type="ECO:0000256" key="4">
    <source>
        <dbReference type="ARBA" id="ARBA00022679"/>
    </source>
</evidence>
<dbReference type="RefSeq" id="WP_089977923.1">
    <property type="nucleotide sequence ID" value="NZ_FNJW01000008.1"/>
</dbReference>
<name>A0A1H1ASQ3_9LACT</name>
<dbReference type="HAMAP" id="MF_00082">
    <property type="entry name" value="ArgB"/>
    <property type="match status" value="1"/>
</dbReference>
<keyword evidence="9" id="KW-0963">Cytoplasm</keyword>
<dbReference type="EMBL" id="FNJW01000008">
    <property type="protein sequence ID" value="SDQ42652.1"/>
    <property type="molecule type" value="Genomic_DNA"/>
</dbReference>
<evidence type="ECO:0000256" key="5">
    <source>
        <dbReference type="ARBA" id="ARBA00022741"/>
    </source>
</evidence>
<dbReference type="Proteomes" id="UP000199481">
    <property type="component" value="Unassembled WGS sequence"/>
</dbReference>
<keyword evidence="12" id="KW-1185">Reference proteome</keyword>
<evidence type="ECO:0000256" key="1">
    <source>
        <dbReference type="ARBA" id="ARBA00004828"/>
    </source>
</evidence>
<dbReference type="EC" id="2.7.2.8" evidence="9"/>
<evidence type="ECO:0000313" key="12">
    <source>
        <dbReference type="Proteomes" id="UP000199481"/>
    </source>
</evidence>
<dbReference type="GO" id="GO:0005737">
    <property type="term" value="C:cytoplasm"/>
    <property type="evidence" value="ECO:0007669"/>
    <property type="project" value="UniProtKB-SubCell"/>
</dbReference>
<evidence type="ECO:0000313" key="11">
    <source>
        <dbReference type="EMBL" id="SDQ42652.1"/>
    </source>
</evidence>
<keyword evidence="3 9" id="KW-0028">Amino-acid biosynthesis</keyword>
<dbReference type="NCBIfam" id="TIGR00761">
    <property type="entry name" value="argB"/>
    <property type="match status" value="1"/>
</dbReference>
<keyword evidence="6 9" id="KW-0418">Kinase</keyword>
<evidence type="ECO:0000256" key="2">
    <source>
        <dbReference type="ARBA" id="ARBA00022571"/>
    </source>
</evidence>
<comment type="similarity">
    <text evidence="9">Belongs to the acetylglutamate kinase family. ArgB subfamily.</text>
</comment>
<dbReference type="CDD" id="cd04238">
    <property type="entry name" value="AAK_NAGK-like"/>
    <property type="match status" value="1"/>
</dbReference>
<evidence type="ECO:0000256" key="9">
    <source>
        <dbReference type="HAMAP-Rule" id="MF_00082"/>
    </source>
</evidence>
<feature type="domain" description="Aspartate/glutamate/uridylate kinase" evidence="10">
    <location>
        <begin position="3"/>
        <end position="229"/>
    </location>
</feature>
<dbReference type="PIRSF" id="PIRSF000728">
    <property type="entry name" value="NAGK"/>
    <property type="match status" value="1"/>
</dbReference>
<gene>
    <name evidence="9" type="primary">argB</name>
    <name evidence="11" type="ORF">SAMN04487752_2236</name>
</gene>
<comment type="subcellular location">
    <subcellularLocation>
        <location evidence="9">Cytoplasm</location>
    </subcellularLocation>
</comment>
<evidence type="ECO:0000256" key="8">
    <source>
        <dbReference type="ARBA" id="ARBA00048141"/>
    </source>
</evidence>
<dbReference type="GO" id="GO:0003991">
    <property type="term" value="F:acetylglutamate kinase activity"/>
    <property type="evidence" value="ECO:0007669"/>
    <property type="project" value="UniProtKB-UniRule"/>
</dbReference>
<evidence type="ECO:0000256" key="3">
    <source>
        <dbReference type="ARBA" id="ARBA00022605"/>
    </source>
</evidence>
<dbReference type="GO" id="GO:0042450">
    <property type="term" value="P:L-arginine biosynthetic process via ornithine"/>
    <property type="evidence" value="ECO:0007669"/>
    <property type="project" value="UniProtKB-UniRule"/>
</dbReference>
<feature type="binding site" evidence="9">
    <location>
        <begin position="41"/>
        <end position="42"/>
    </location>
    <ligand>
        <name>substrate</name>
    </ligand>
</feature>
<comment type="function">
    <text evidence="9">Catalyzes the ATP-dependent phosphorylation of N-acetyl-L-glutamate.</text>
</comment>
<dbReference type="AlphaFoldDB" id="A0A1H1ASQ3"/>